<comment type="similarity">
    <text evidence="12">Belongs to the cytochrome P450 family.</text>
</comment>
<dbReference type="EMBL" id="CAMAPF010000182">
    <property type="protein sequence ID" value="CAH9111393.1"/>
    <property type="molecule type" value="Genomic_DNA"/>
</dbReference>
<evidence type="ECO:0000313" key="14">
    <source>
        <dbReference type="EMBL" id="CAH9111393.1"/>
    </source>
</evidence>
<evidence type="ECO:0000256" key="13">
    <source>
        <dbReference type="SAM" id="Phobius"/>
    </source>
</evidence>
<protein>
    <recommendedName>
        <fullName evidence="16">Cytochrome P450</fullName>
    </recommendedName>
</protein>
<reference evidence="14" key="1">
    <citation type="submission" date="2022-07" db="EMBL/GenBank/DDBJ databases">
        <authorList>
            <person name="Macas J."/>
            <person name="Novak P."/>
            <person name="Neumann P."/>
        </authorList>
    </citation>
    <scope>NUCLEOTIDE SEQUENCE</scope>
</reference>
<keyword evidence="4 13" id="KW-0812">Transmembrane</keyword>
<dbReference type="InterPro" id="IPR002401">
    <property type="entry name" value="Cyt_P450_E_grp-I"/>
</dbReference>
<accession>A0AAV0DZM9</accession>
<dbReference type="InterPro" id="IPR017972">
    <property type="entry name" value="Cyt_P450_CS"/>
</dbReference>
<dbReference type="InterPro" id="IPR050651">
    <property type="entry name" value="Plant_Cytochrome_P450_Monoox"/>
</dbReference>
<keyword evidence="6 13" id="KW-1133">Transmembrane helix</keyword>
<keyword evidence="8 11" id="KW-0408">Iron</keyword>
<comment type="cofactor">
    <cofactor evidence="1 11">
        <name>heme</name>
        <dbReference type="ChEBI" id="CHEBI:30413"/>
    </cofactor>
</comment>
<evidence type="ECO:0000256" key="3">
    <source>
        <dbReference type="ARBA" id="ARBA00022617"/>
    </source>
</evidence>
<dbReference type="PANTHER" id="PTHR47947:SF26">
    <property type="entry name" value="CYTOCHROME P450"/>
    <property type="match status" value="1"/>
</dbReference>
<evidence type="ECO:0000256" key="7">
    <source>
        <dbReference type="ARBA" id="ARBA00023002"/>
    </source>
</evidence>
<evidence type="ECO:0008006" key="16">
    <source>
        <dbReference type="Google" id="ProtNLM"/>
    </source>
</evidence>
<dbReference type="GO" id="GO:0005506">
    <property type="term" value="F:iron ion binding"/>
    <property type="evidence" value="ECO:0007669"/>
    <property type="project" value="InterPro"/>
</dbReference>
<dbReference type="FunFam" id="1.10.630.10:FF:000026">
    <property type="entry name" value="Cytochrome P450 82C4"/>
    <property type="match status" value="1"/>
</dbReference>
<dbReference type="Gene3D" id="1.10.630.10">
    <property type="entry name" value="Cytochrome P450"/>
    <property type="match status" value="1"/>
</dbReference>
<evidence type="ECO:0000256" key="8">
    <source>
        <dbReference type="ARBA" id="ARBA00023004"/>
    </source>
</evidence>
<dbReference type="PROSITE" id="PS00086">
    <property type="entry name" value="CYTOCHROME_P450"/>
    <property type="match status" value="1"/>
</dbReference>
<dbReference type="GO" id="GO:0020037">
    <property type="term" value="F:heme binding"/>
    <property type="evidence" value="ECO:0007669"/>
    <property type="project" value="InterPro"/>
</dbReference>
<keyword evidence="3 11" id="KW-0349">Heme</keyword>
<dbReference type="Proteomes" id="UP001152523">
    <property type="component" value="Unassembled WGS sequence"/>
</dbReference>
<evidence type="ECO:0000256" key="10">
    <source>
        <dbReference type="ARBA" id="ARBA00023136"/>
    </source>
</evidence>
<evidence type="ECO:0000256" key="6">
    <source>
        <dbReference type="ARBA" id="ARBA00022989"/>
    </source>
</evidence>
<keyword evidence="9 12" id="KW-0503">Monooxygenase</keyword>
<comment type="subcellular location">
    <subcellularLocation>
        <location evidence="2">Membrane</location>
    </subcellularLocation>
</comment>
<keyword evidence="10 13" id="KW-0472">Membrane</keyword>
<dbReference type="PANTHER" id="PTHR47947">
    <property type="entry name" value="CYTOCHROME P450 82C3-RELATED"/>
    <property type="match status" value="1"/>
</dbReference>
<evidence type="ECO:0000256" key="2">
    <source>
        <dbReference type="ARBA" id="ARBA00004370"/>
    </source>
</evidence>
<dbReference type="InterPro" id="IPR036396">
    <property type="entry name" value="Cyt_P450_sf"/>
</dbReference>
<dbReference type="GO" id="GO:0016020">
    <property type="term" value="C:membrane"/>
    <property type="evidence" value="ECO:0007669"/>
    <property type="project" value="UniProtKB-SubCell"/>
</dbReference>
<dbReference type="GO" id="GO:0016705">
    <property type="term" value="F:oxidoreductase activity, acting on paired donors, with incorporation or reduction of molecular oxygen"/>
    <property type="evidence" value="ECO:0007669"/>
    <property type="project" value="InterPro"/>
</dbReference>
<evidence type="ECO:0000256" key="4">
    <source>
        <dbReference type="ARBA" id="ARBA00022692"/>
    </source>
</evidence>
<dbReference type="SUPFAM" id="SSF48264">
    <property type="entry name" value="Cytochrome P450"/>
    <property type="match status" value="1"/>
</dbReference>
<dbReference type="PRINTS" id="PR00385">
    <property type="entry name" value="P450"/>
</dbReference>
<dbReference type="GO" id="GO:0004497">
    <property type="term" value="F:monooxygenase activity"/>
    <property type="evidence" value="ECO:0007669"/>
    <property type="project" value="UniProtKB-KW"/>
</dbReference>
<proteinExistence type="inferred from homology"/>
<evidence type="ECO:0000256" key="5">
    <source>
        <dbReference type="ARBA" id="ARBA00022723"/>
    </source>
</evidence>
<dbReference type="AlphaFoldDB" id="A0AAV0DZM9"/>
<keyword evidence="7 12" id="KW-0560">Oxidoreductase</keyword>
<keyword evidence="5 11" id="KW-0479">Metal-binding</keyword>
<comment type="caution">
    <text evidence="14">The sequence shown here is derived from an EMBL/GenBank/DDBJ whole genome shotgun (WGS) entry which is preliminary data.</text>
</comment>
<dbReference type="PRINTS" id="PR00463">
    <property type="entry name" value="EP450I"/>
</dbReference>
<evidence type="ECO:0000256" key="9">
    <source>
        <dbReference type="ARBA" id="ARBA00023033"/>
    </source>
</evidence>
<organism evidence="14 15">
    <name type="scientific">Cuscuta epithymum</name>
    <dbReference type="NCBI Taxonomy" id="186058"/>
    <lineage>
        <taxon>Eukaryota</taxon>
        <taxon>Viridiplantae</taxon>
        <taxon>Streptophyta</taxon>
        <taxon>Embryophyta</taxon>
        <taxon>Tracheophyta</taxon>
        <taxon>Spermatophyta</taxon>
        <taxon>Magnoliopsida</taxon>
        <taxon>eudicotyledons</taxon>
        <taxon>Gunneridae</taxon>
        <taxon>Pentapetalae</taxon>
        <taxon>asterids</taxon>
        <taxon>lamiids</taxon>
        <taxon>Solanales</taxon>
        <taxon>Convolvulaceae</taxon>
        <taxon>Cuscuteae</taxon>
        <taxon>Cuscuta</taxon>
        <taxon>Cuscuta subgen. Cuscuta</taxon>
    </lineage>
</organism>
<evidence type="ECO:0000256" key="12">
    <source>
        <dbReference type="RuleBase" id="RU000461"/>
    </source>
</evidence>
<evidence type="ECO:0000256" key="11">
    <source>
        <dbReference type="PIRSR" id="PIRSR602401-1"/>
    </source>
</evidence>
<feature type="binding site" description="axial binding residue" evidence="11">
    <location>
        <position position="461"/>
    </location>
    <ligand>
        <name>heme</name>
        <dbReference type="ChEBI" id="CHEBI:30413"/>
    </ligand>
    <ligandPart>
        <name>Fe</name>
        <dbReference type="ChEBI" id="CHEBI:18248"/>
    </ligandPart>
</feature>
<dbReference type="InterPro" id="IPR001128">
    <property type="entry name" value="Cyt_P450"/>
</dbReference>
<feature type="transmembrane region" description="Helical" evidence="13">
    <location>
        <begin position="6"/>
        <end position="26"/>
    </location>
</feature>
<evidence type="ECO:0000313" key="15">
    <source>
        <dbReference type="Proteomes" id="UP001152523"/>
    </source>
</evidence>
<sequence>MNFPLTAAAVLATTFLVLVFIHSIFFRRSKNAVPKVPAAGFALPIIGHFHLLASNERPAHRILADMADKYGPIFRLRLGARELVVVSDSRIAKECLTVHDAALSGRPKAISSEHFGSNYASFALAPAGPLWREIRKVVVLELLSNRRSDALRRVRESASEKFVRDIFRAWLTARKKGLSESDDVFLILDMKEWYWKLVMGVLFGILFGEMHEEDWSGAVATVKKFFSLMGAQVVGDYLPWLRWMDIGGYEKEMKGAAKEMDNLMERLLQKHKSEKGVKSKEEEDFMDTLICHFDCGKETVDGFDADTLVKATCTTLLGAGTETTANSLTWALSLVLNNDSVLEKIQGELDMHVGKERLVNHSDLNNLTYLQAVIKETFRLHPPAPALLPHEAIQDCVISDYRIVKGTRLLINVSKIHRDPNSWPDPEAFEPDRFLTNEHKEVDVRGKHFELIPFGSGRRVCPAVSFGLESVQLGLANVIHGFNVRRPSDEPIDMTEYGGLSGGKATPLQVLITPRLPTRIYLNLKHVT</sequence>
<name>A0AAV0DZM9_9ASTE</name>
<gene>
    <name evidence="14" type="ORF">CEPIT_LOCUS19497</name>
</gene>
<keyword evidence="15" id="KW-1185">Reference proteome</keyword>
<evidence type="ECO:0000256" key="1">
    <source>
        <dbReference type="ARBA" id="ARBA00001971"/>
    </source>
</evidence>
<dbReference type="Pfam" id="PF00067">
    <property type="entry name" value="p450"/>
    <property type="match status" value="1"/>
</dbReference>